<dbReference type="AlphaFoldDB" id="A0A975HFA5"/>
<dbReference type="Gene3D" id="3.40.50.1820">
    <property type="entry name" value="alpha/beta hydrolase"/>
    <property type="match status" value="1"/>
</dbReference>
<reference evidence="2" key="2">
    <citation type="submission" date="2021-04" db="EMBL/GenBank/DDBJ databases">
        <title>Isolation and genomic analysis of the ibuprofen-degrading bacterium Sphingomonas strain MPO218.</title>
        <authorList>
            <person name="Aulestia M."/>
            <person name="Flores A."/>
            <person name="Mangas E.L."/>
            <person name="Perez-Pulido A.J."/>
            <person name="Santero E."/>
            <person name="Camacho E.M."/>
        </authorList>
    </citation>
    <scope>NUCLEOTIDE SEQUENCE</scope>
    <source>
        <strain evidence="2">MPO218</strain>
    </source>
</reference>
<dbReference type="PRINTS" id="PR00111">
    <property type="entry name" value="ABHYDROLASE"/>
</dbReference>
<reference evidence="2" key="1">
    <citation type="submission" date="2020-07" db="EMBL/GenBank/DDBJ databases">
        <authorList>
            <person name="Camacho E."/>
        </authorList>
    </citation>
    <scope>NUCLEOTIDE SEQUENCE</scope>
    <source>
        <strain evidence="2">MPO218</strain>
    </source>
</reference>
<dbReference type="SUPFAM" id="SSF53474">
    <property type="entry name" value="alpha/beta-Hydrolases"/>
    <property type="match status" value="1"/>
</dbReference>
<dbReference type="Pfam" id="PF00561">
    <property type="entry name" value="Abhydrolase_1"/>
    <property type="match status" value="1"/>
</dbReference>
<name>A0A975HFA5_9SPHN</name>
<dbReference type="InterPro" id="IPR029058">
    <property type="entry name" value="AB_hydrolase_fold"/>
</dbReference>
<dbReference type="PANTHER" id="PTHR43194:SF2">
    <property type="entry name" value="PEROXISOMAL MEMBRANE PROTEIN LPX1"/>
    <property type="match status" value="1"/>
</dbReference>
<proteinExistence type="predicted"/>
<sequence>MSDIETRRFAAHGLTLVGDVGGPEGAPVVVLLHGGGQTRHSWAGTMQRLIAQGYRVINLDARGHGESDWAPNGSYRLSDMAQDLRMVLDTVDRPIALVGASMGGMTAFHAIGSSDRPIADALVMVDIVLKPAEAGAKRIQAFMRAYPDGFASVEEAADAVSTYYPERPRPKDVSGLRKNLRLREDGRFRWHWDPRILDMGQRAEPPGPFETLAMLASKVTLPTLLVRGGKSDIVDDAGVAEMVRLVPQTEIFDVPGAGHMVAGDMNDPFSAGMIAFLERHLPTGG</sequence>
<accession>A0A975HFA5</accession>
<evidence type="ECO:0000313" key="3">
    <source>
        <dbReference type="Proteomes" id="UP000664914"/>
    </source>
</evidence>
<evidence type="ECO:0000313" key="2">
    <source>
        <dbReference type="EMBL" id="QTH23356.1"/>
    </source>
</evidence>
<dbReference type="PANTHER" id="PTHR43194">
    <property type="entry name" value="HYDROLASE ALPHA/BETA FOLD FAMILY"/>
    <property type="match status" value="1"/>
</dbReference>
<evidence type="ECO:0000259" key="1">
    <source>
        <dbReference type="Pfam" id="PF00561"/>
    </source>
</evidence>
<dbReference type="GO" id="GO:0016787">
    <property type="term" value="F:hydrolase activity"/>
    <property type="evidence" value="ECO:0007669"/>
    <property type="project" value="UniProtKB-KW"/>
</dbReference>
<protein>
    <submittedName>
        <fullName evidence="2">Alpha/beta hydrolase</fullName>
    </submittedName>
</protein>
<keyword evidence="2" id="KW-0378">Hydrolase</keyword>
<gene>
    <name evidence="2" type="ORF">HRJ34_07610</name>
</gene>
<dbReference type="InterPro" id="IPR050228">
    <property type="entry name" value="Carboxylesterase_BioH"/>
</dbReference>
<dbReference type="EMBL" id="CP059319">
    <property type="protein sequence ID" value="QTH23356.1"/>
    <property type="molecule type" value="Genomic_DNA"/>
</dbReference>
<organism evidence="2 3">
    <name type="scientific">Rhizorhabdus wittichii</name>
    <dbReference type="NCBI Taxonomy" id="160791"/>
    <lineage>
        <taxon>Bacteria</taxon>
        <taxon>Pseudomonadati</taxon>
        <taxon>Pseudomonadota</taxon>
        <taxon>Alphaproteobacteria</taxon>
        <taxon>Sphingomonadales</taxon>
        <taxon>Sphingomonadaceae</taxon>
        <taxon>Rhizorhabdus</taxon>
    </lineage>
</organism>
<dbReference type="RefSeq" id="WP_016746089.1">
    <property type="nucleotide sequence ID" value="NZ_CP059319.1"/>
</dbReference>
<feature type="domain" description="AB hydrolase-1" evidence="1">
    <location>
        <begin position="27"/>
        <end position="261"/>
    </location>
</feature>
<dbReference type="Proteomes" id="UP000664914">
    <property type="component" value="Chromosome"/>
</dbReference>
<dbReference type="InterPro" id="IPR000073">
    <property type="entry name" value="AB_hydrolase_1"/>
</dbReference>